<evidence type="ECO:0000313" key="2">
    <source>
        <dbReference type="EMBL" id="TCK18438.1"/>
    </source>
</evidence>
<dbReference type="Proteomes" id="UP000295707">
    <property type="component" value="Unassembled WGS sequence"/>
</dbReference>
<dbReference type="AlphaFoldDB" id="A0A4R1HAR8"/>
<sequence>MYKASPHYVKLSGKNLISIKKGEVVDNDKRRFVRTELDSEVKLMHSEMGSISVRTRDISGGGVYLLTGDKVNYPVGTEFTLQAMDMAGEAPLVKAVIVRLEPDGIALQFYED</sequence>
<evidence type="ECO:0000259" key="1">
    <source>
        <dbReference type="Pfam" id="PF07238"/>
    </source>
</evidence>
<protein>
    <submittedName>
        <fullName evidence="2">PilZ domain-containing protein</fullName>
    </submittedName>
</protein>
<dbReference type="Pfam" id="PF07238">
    <property type="entry name" value="PilZ"/>
    <property type="match status" value="1"/>
</dbReference>
<dbReference type="InterPro" id="IPR009875">
    <property type="entry name" value="PilZ_domain"/>
</dbReference>
<dbReference type="GO" id="GO:0035438">
    <property type="term" value="F:cyclic-di-GMP binding"/>
    <property type="evidence" value="ECO:0007669"/>
    <property type="project" value="InterPro"/>
</dbReference>
<accession>A0A4R1HAR8</accession>
<evidence type="ECO:0000313" key="3">
    <source>
        <dbReference type="Proteomes" id="UP000295707"/>
    </source>
</evidence>
<feature type="domain" description="PilZ" evidence="1">
    <location>
        <begin position="28"/>
        <end position="109"/>
    </location>
</feature>
<gene>
    <name evidence="2" type="ORF">DFR30_1716</name>
</gene>
<name>A0A4R1HAR8_9GAMM</name>
<keyword evidence="3" id="KW-1185">Reference proteome</keyword>
<dbReference type="SUPFAM" id="SSF141371">
    <property type="entry name" value="PilZ domain-like"/>
    <property type="match status" value="1"/>
</dbReference>
<comment type="caution">
    <text evidence="2">The sequence shown here is derived from an EMBL/GenBank/DDBJ whole genome shotgun (WGS) entry which is preliminary data.</text>
</comment>
<proteinExistence type="predicted"/>
<dbReference type="EMBL" id="SMFX01000001">
    <property type="protein sequence ID" value="TCK18438.1"/>
    <property type="molecule type" value="Genomic_DNA"/>
</dbReference>
<dbReference type="Gene3D" id="2.40.10.220">
    <property type="entry name" value="predicted glycosyltransferase like domains"/>
    <property type="match status" value="1"/>
</dbReference>
<reference evidence="2 3" key="1">
    <citation type="submission" date="2019-03" db="EMBL/GenBank/DDBJ databases">
        <title>Genomic Encyclopedia of Type Strains, Phase IV (KMG-IV): sequencing the most valuable type-strain genomes for metagenomic binning, comparative biology and taxonomic classification.</title>
        <authorList>
            <person name="Goeker M."/>
        </authorList>
    </citation>
    <scope>NUCLEOTIDE SEQUENCE [LARGE SCALE GENOMIC DNA]</scope>
    <source>
        <strain evidence="2 3">DSM 19610</strain>
    </source>
</reference>
<organism evidence="2 3">
    <name type="scientific">Thiogranum longum</name>
    <dbReference type="NCBI Taxonomy" id="1537524"/>
    <lineage>
        <taxon>Bacteria</taxon>
        <taxon>Pseudomonadati</taxon>
        <taxon>Pseudomonadota</taxon>
        <taxon>Gammaproteobacteria</taxon>
        <taxon>Chromatiales</taxon>
        <taxon>Ectothiorhodospiraceae</taxon>
        <taxon>Thiogranum</taxon>
    </lineage>
</organism>